<dbReference type="Pfam" id="PF00270">
    <property type="entry name" value="DEAD"/>
    <property type="match status" value="1"/>
</dbReference>
<dbReference type="Gene3D" id="3.40.50.300">
    <property type="entry name" value="P-loop containing nucleotide triphosphate hydrolases"/>
    <property type="match status" value="1"/>
</dbReference>
<feature type="compositionally biased region" description="Pro residues" evidence="1">
    <location>
        <begin position="18"/>
        <end position="27"/>
    </location>
</feature>
<evidence type="ECO:0000313" key="3">
    <source>
        <dbReference type="EMBL" id="GAT52719.1"/>
    </source>
</evidence>
<evidence type="ECO:0000259" key="2">
    <source>
        <dbReference type="Pfam" id="PF00270"/>
    </source>
</evidence>
<gene>
    <name evidence="3" type="ORF">MCHLO_09742</name>
</gene>
<organism evidence="3 4">
    <name type="scientific">Mycena chlorophos</name>
    <name type="common">Agaric fungus</name>
    <name type="synonym">Agaricus chlorophos</name>
    <dbReference type="NCBI Taxonomy" id="658473"/>
    <lineage>
        <taxon>Eukaryota</taxon>
        <taxon>Fungi</taxon>
        <taxon>Dikarya</taxon>
        <taxon>Basidiomycota</taxon>
        <taxon>Agaricomycotina</taxon>
        <taxon>Agaricomycetes</taxon>
        <taxon>Agaricomycetidae</taxon>
        <taxon>Agaricales</taxon>
        <taxon>Marasmiineae</taxon>
        <taxon>Mycenaceae</taxon>
        <taxon>Mycena</taxon>
    </lineage>
</organism>
<dbReference type="InterPro" id="IPR027417">
    <property type="entry name" value="P-loop_NTPase"/>
</dbReference>
<feature type="region of interest" description="Disordered" evidence="1">
    <location>
        <begin position="1"/>
        <end position="34"/>
    </location>
</feature>
<sequence>MSKLIARPISALRQGAPTMPPENAAPPPEDRPKAKIYTRDTVDVSELKRRAVEVLGVVPFQWQLDAAVAILCGEDLILDVGTGSGKSLCFVLALLFCPTDVALTVMPLTALMLDQVI</sequence>
<proteinExistence type="predicted"/>
<accession>A0ABQ0LQ29</accession>
<keyword evidence="4" id="KW-1185">Reference proteome</keyword>
<reference evidence="3" key="1">
    <citation type="submission" date="2014-09" db="EMBL/GenBank/DDBJ databases">
        <title>Genome sequence of the luminous mushroom Mycena chlorophos for searching fungal bioluminescence genes.</title>
        <authorList>
            <person name="Tanaka Y."/>
            <person name="Kasuga D."/>
            <person name="Oba Y."/>
            <person name="Hase S."/>
            <person name="Sato K."/>
            <person name="Oba Y."/>
            <person name="Sakakibara Y."/>
        </authorList>
    </citation>
    <scope>NUCLEOTIDE SEQUENCE</scope>
</reference>
<name>A0ABQ0LQ29_MYCCL</name>
<protein>
    <recommendedName>
        <fullName evidence="2">DEAD/DEAH-box helicase domain-containing protein</fullName>
    </recommendedName>
</protein>
<feature type="domain" description="DEAD/DEAH-box helicase" evidence="2">
    <location>
        <begin position="63"/>
        <end position="116"/>
    </location>
</feature>
<dbReference type="InterPro" id="IPR011545">
    <property type="entry name" value="DEAD/DEAH_box_helicase_dom"/>
</dbReference>
<evidence type="ECO:0000313" key="4">
    <source>
        <dbReference type="Proteomes" id="UP000815677"/>
    </source>
</evidence>
<dbReference type="Proteomes" id="UP000815677">
    <property type="component" value="Unassembled WGS sequence"/>
</dbReference>
<evidence type="ECO:0000256" key="1">
    <source>
        <dbReference type="SAM" id="MobiDB-lite"/>
    </source>
</evidence>
<dbReference type="EMBL" id="DF847883">
    <property type="protein sequence ID" value="GAT52719.1"/>
    <property type="molecule type" value="Genomic_DNA"/>
</dbReference>
<dbReference type="SUPFAM" id="SSF52540">
    <property type="entry name" value="P-loop containing nucleoside triphosphate hydrolases"/>
    <property type="match status" value="1"/>
</dbReference>